<dbReference type="CDD" id="cd02440">
    <property type="entry name" value="AdoMet_MTases"/>
    <property type="match status" value="1"/>
</dbReference>
<dbReference type="Pfam" id="PF08241">
    <property type="entry name" value="Methyltransf_11"/>
    <property type="match status" value="1"/>
</dbReference>
<dbReference type="InterPro" id="IPR050508">
    <property type="entry name" value="Methyltransf_Superfamily"/>
</dbReference>
<dbReference type="OrthoDB" id="7032234at2"/>
<dbReference type="RefSeq" id="WP_054293235.1">
    <property type="nucleotide sequence ID" value="NZ_CP012752.1"/>
</dbReference>
<keyword evidence="3" id="KW-1185">Reference proteome</keyword>
<feature type="domain" description="Methyltransferase type 11" evidence="1">
    <location>
        <begin position="38"/>
        <end position="134"/>
    </location>
</feature>
<dbReference type="InterPro" id="IPR013216">
    <property type="entry name" value="Methyltransf_11"/>
</dbReference>
<protein>
    <recommendedName>
        <fullName evidence="1">Methyltransferase type 11 domain-containing protein</fullName>
    </recommendedName>
</protein>
<dbReference type="PANTHER" id="PTHR42912">
    <property type="entry name" value="METHYLTRANSFERASE"/>
    <property type="match status" value="1"/>
</dbReference>
<dbReference type="SUPFAM" id="SSF53335">
    <property type="entry name" value="S-adenosyl-L-methionine-dependent methyltransferases"/>
    <property type="match status" value="1"/>
</dbReference>
<dbReference type="EMBL" id="CP012752">
    <property type="protein sequence ID" value="ALG11334.1"/>
    <property type="molecule type" value="Genomic_DNA"/>
</dbReference>
<evidence type="ECO:0000313" key="3">
    <source>
        <dbReference type="Proteomes" id="UP000063699"/>
    </source>
</evidence>
<gene>
    <name evidence="2" type="ORF">AOZ06_34655</name>
</gene>
<dbReference type="AlphaFoldDB" id="A0A0N9I9D1"/>
<dbReference type="InterPro" id="IPR029063">
    <property type="entry name" value="SAM-dependent_MTases_sf"/>
</dbReference>
<evidence type="ECO:0000313" key="2">
    <source>
        <dbReference type="EMBL" id="ALG11334.1"/>
    </source>
</evidence>
<dbReference type="STRING" id="860235.AOZ06_34655"/>
<organism evidence="2 3">
    <name type="scientific">Kibdelosporangium phytohabitans</name>
    <dbReference type="NCBI Taxonomy" id="860235"/>
    <lineage>
        <taxon>Bacteria</taxon>
        <taxon>Bacillati</taxon>
        <taxon>Actinomycetota</taxon>
        <taxon>Actinomycetes</taxon>
        <taxon>Pseudonocardiales</taxon>
        <taxon>Pseudonocardiaceae</taxon>
        <taxon>Kibdelosporangium</taxon>
    </lineage>
</organism>
<name>A0A0N9I9D1_9PSEU</name>
<dbReference type="GO" id="GO:0008757">
    <property type="term" value="F:S-adenosylmethionine-dependent methyltransferase activity"/>
    <property type="evidence" value="ECO:0007669"/>
    <property type="project" value="InterPro"/>
</dbReference>
<dbReference type="Gene3D" id="3.40.50.150">
    <property type="entry name" value="Vaccinia Virus protein VP39"/>
    <property type="match status" value="1"/>
</dbReference>
<accession>A0A0N9I9D1</accession>
<dbReference type="KEGG" id="kphy:AOZ06_34655"/>
<proteinExistence type="predicted"/>
<sequence>MSDIDWGTGSYESVAPQLLPAAHAAVDLADPRPGQRLVDVGCGTGNAALVAAQRQGVHVTGVDPAERLLEVARAKAGELGVAADFRPGEAAATALPDGFADVVLSVFAVIFAPDVTAAAAELARITAPDGRIVLTAWVPEGVMADGMRTIGEAFATVAGAPGGAGFAWHEQSEVRALFGAHGFEVTMRERALAFTAPSPEGYWKMAVEDHPFWLAARPVLAEHGVLDEVQGQVMDVLRAGNEDPGAYRTTSRYRLMSAVR</sequence>
<dbReference type="Proteomes" id="UP000063699">
    <property type="component" value="Chromosome"/>
</dbReference>
<evidence type="ECO:0000259" key="1">
    <source>
        <dbReference type="Pfam" id="PF08241"/>
    </source>
</evidence>
<reference evidence="2 3" key="1">
    <citation type="submission" date="2015-07" db="EMBL/GenBank/DDBJ databases">
        <title>Genome sequencing of Kibdelosporangium phytohabitans.</title>
        <authorList>
            <person name="Qin S."/>
            <person name="Xing K."/>
        </authorList>
    </citation>
    <scope>NUCLEOTIDE SEQUENCE [LARGE SCALE GENOMIC DNA]</scope>
    <source>
        <strain evidence="2 3">KLBMP1111</strain>
    </source>
</reference>